<evidence type="ECO:0000259" key="4">
    <source>
        <dbReference type="PROSITE" id="PS50106"/>
    </source>
</evidence>
<keyword evidence="1 5" id="KW-0645">Protease</keyword>
<dbReference type="Gene3D" id="2.30.42.10">
    <property type="match status" value="1"/>
</dbReference>
<dbReference type="GO" id="GO:0004252">
    <property type="term" value="F:serine-type endopeptidase activity"/>
    <property type="evidence" value="ECO:0007669"/>
    <property type="project" value="InterPro"/>
</dbReference>
<dbReference type="PROSITE" id="PS50106">
    <property type="entry name" value="PDZ"/>
    <property type="match status" value="1"/>
</dbReference>
<proteinExistence type="predicted"/>
<dbReference type="Pfam" id="PF13365">
    <property type="entry name" value="Trypsin_2"/>
    <property type="match status" value="1"/>
</dbReference>
<dbReference type="Gene3D" id="2.40.10.120">
    <property type="match status" value="1"/>
</dbReference>
<gene>
    <name evidence="5" type="ORF">US91_C0005G0053</name>
</gene>
<dbReference type="InterPro" id="IPR001478">
    <property type="entry name" value="PDZ"/>
</dbReference>
<dbReference type="Pfam" id="PF13180">
    <property type="entry name" value="PDZ_2"/>
    <property type="match status" value="1"/>
</dbReference>
<dbReference type="InterPro" id="IPR009003">
    <property type="entry name" value="Peptidase_S1_PA"/>
</dbReference>
<dbReference type="SUPFAM" id="SSF50494">
    <property type="entry name" value="Trypsin-like serine proteases"/>
    <property type="match status" value="1"/>
</dbReference>
<dbReference type="AlphaFoldDB" id="A0A0G0JS16"/>
<dbReference type="PRINTS" id="PR00834">
    <property type="entry name" value="PROTEASES2C"/>
</dbReference>
<dbReference type="InterPro" id="IPR036034">
    <property type="entry name" value="PDZ_sf"/>
</dbReference>
<dbReference type="EMBL" id="LBUU01000005">
    <property type="protein sequence ID" value="KKQ70348.1"/>
    <property type="molecule type" value="Genomic_DNA"/>
</dbReference>
<dbReference type="PANTHER" id="PTHR43343">
    <property type="entry name" value="PEPTIDASE S12"/>
    <property type="match status" value="1"/>
</dbReference>
<dbReference type="GO" id="GO:0006508">
    <property type="term" value="P:proteolysis"/>
    <property type="evidence" value="ECO:0007669"/>
    <property type="project" value="UniProtKB-KW"/>
</dbReference>
<keyword evidence="3" id="KW-1133">Transmembrane helix</keyword>
<evidence type="ECO:0000256" key="1">
    <source>
        <dbReference type="ARBA" id="ARBA00022670"/>
    </source>
</evidence>
<dbReference type="PANTHER" id="PTHR43343:SF3">
    <property type="entry name" value="PROTEASE DO-LIKE 8, CHLOROPLASTIC"/>
    <property type="match status" value="1"/>
</dbReference>
<evidence type="ECO:0000313" key="6">
    <source>
        <dbReference type="Proteomes" id="UP000034022"/>
    </source>
</evidence>
<reference evidence="5 6" key="1">
    <citation type="journal article" date="2015" name="Nature">
        <title>rRNA introns, odd ribosomes, and small enigmatic genomes across a large radiation of phyla.</title>
        <authorList>
            <person name="Brown C.T."/>
            <person name="Hug L.A."/>
            <person name="Thomas B.C."/>
            <person name="Sharon I."/>
            <person name="Castelle C.J."/>
            <person name="Singh A."/>
            <person name="Wilkins M.J."/>
            <person name="Williams K.H."/>
            <person name="Banfield J.F."/>
        </authorList>
    </citation>
    <scope>NUCLEOTIDE SEQUENCE [LARGE SCALE GENOMIC DNA]</scope>
</reference>
<evidence type="ECO:0000256" key="3">
    <source>
        <dbReference type="SAM" id="Phobius"/>
    </source>
</evidence>
<keyword evidence="3" id="KW-0812">Transmembrane</keyword>
<dbReference type="SMART" id="SM00228">
    <property type="entry name" value="PDZ"/>
    <property type="match status" value="1"/>
</dbReference>
<organism evidence="5 6">
    <name type="scientific">Candidatus Falkowbacteria bacterium GW2011_GWE1_38_31</name>
    <dbReference type="NCBI Taxonomy" id="1618638"/>
    <lineage>
        <taxon>Bacteria</taxon>
        <taxon>Candidatus Falkowiibacteriota</taxon>
    </lineage>
</organism>
<keyword evidence="2" id="KW-0378">Hydrolase</keyword>
<keyword evidence="3" id="KW-0472">Membrane</keyword>
<dbReference type="InterPro" id="IPR001940">
    <property type="entry name" value="Peptidase_S1C"/>
</dbReference>
<sequence length="376" mass="41212">MLKNRIDKIILMIFLVFFISGGFLFFAKEKIYREATAEDFRLDDQEATIRAIKKIKPAVVSIIVYDLDSIIEIETAQGSIKTPKKRVEKQRGTGFIISSAGYILTNRHVVSGIDRKTGEYRVILNSGKEYYAQFIAEDPIFDLAVLKIYDKNLPSVELGDSNKLEVGTTVLAIGNALGRYENSVTKGIVSALDRSVSASDGSDTFEQLDNVIQTDAKINRGNSGGPLVDLYGKVIGINTATEESGSLIGFAIPINDAKVTIESIIKNGKISRPFLGIQYTMLTPQVAIDNKLKRESGAWITTDGERKIPAVIPGSPAEKAGLLPGDIIYEVDTIKIEGRNTLLSIVQRFSPGKKIGLKILRGDKVIVKIVELGEMK</sequence>
<feature type="transmembrane region" description="Helical" evidence="3">
    <location>
        <begin position="9"/>
        <end position="27"/>
    </location>
</feature>
<comment type="caution">
    <text evidence="5">The sequence shown here is derived from an EMBL/GenBank/DDBJ whole genome shotgun (WGS) entry which is preliminary data.</text>
</comment>
<accession>A0A0G0JS16</accession>
<protein>
    <submittedName>
        <fullName evidence="5">Protease Do</fullName>
    </submittedName>
</protein>
<evidence type="ECO:0000256" key="2">
    <source>
        <dbReference type="ARBA" id="ARBA00022801"/>
    </source>
</evidence>
<dbReference type="Proteomes" id="UP000034022">
    <property type="component" value="Unassembled WGS sequence"/>
</dbReference>
<dbReference type="SUPFAM" id="SSF50156">
    <property type="entry name" value="PDZ domain-like"/>
    <property type="match status" value="1"/>
</dbReference>
<name>A0A0G0JS16_9BACT</name>
<feature type="domain" description="PDZ" evidence="4">
    <location>
        <begin position="285"/>
        <end position="363"/>
    </location>
</feature>
<evidence type="ECO:0000313" key="5">
    <source>
        <dbReference type="EMBL" id="KKQ70348.1"/>
    </source>
</evidence>
<dbReference type="InterPro" id="IPR051201">
    <property type="entry name" value="Chloro_Bact_Ser_Proteases"/>
</dbReference>